<feature type="transmembrane region" description="Helical" evidence="1">
    <location>
        <begin position="105"/>
        <end position="130"/>
    </location>
</feature>
<reference evidence="2 3" key="1">
    <citation type="journal article" date="2016" name="PLoS ONE">
        <title>A First Insight into the Genome of the Filter-Feeder Mussel Mytilus galloprovincialis.</title>
        <authorList>
            <person name="Murgarella M."/>
            <person name="Puiu D."/>
            <person name="Novoa B."/>
            <person name="Figueras A."/>
            <person name="Posada D."/>
            <person name="Canchaya C."/>
        </authorList>
    </citation>
    <scope>NUCLEOTIDE SEQUENCE [LARGE SCALE GENOMIC DNA]</scope>
    <source>
        <tissue evidence="2">Muscle</tissue>
    </source>
</reference>
<gene>
    <name evidence="2" type="ORF">AM593_02640</name>
</gene>
<proteinExistence type="predicted"/>
<keyword evidence="1" id="KW-0472">Membrane</keyword>
<sequence>PVTSNAQICITVGSYCCRDVNNCHIATISVDQAVYFTLNKEIYRPWCLPWTITGRTLTFNWKNAGLIEHTVCTVTIFSNTSNHGQCSLPSTTVSSNGVGEENNSVLIATVSAGVAAMLIISTIIVGYFMISNRRQPAQSGQVVNYFHHQSSVTVTPPPYSIAKKGSNVNILSNATWISTETPPADNETVYTTSTSCLSCVI</sequence>
<dbReference type="AlphaFoldDB" id="A0A3L5TT72"/>
<dbReference type="Proteomes" id="UP000266721">
    <property type="component" value="Unassembled WGS sequence"/>
</dbReference>
<feature type="non-terminal residue" evidence="2">
    <location>
        <position position="1"/>
    </location>
</feature>
<evidence type="ECO:0000313" key="2">
    <source>
        <dbReference type="EMBL" id="OPL33155.1"/>
    </source>
</evidence>
<accession>A0A3L5TT72</accession>
<keyword evidence="1" id="KW-1133">Transmembrane helix</keyword>
<protein>
    <submittedName>
        <fullName evidence="2">Uncharacterized protein</fullName>
    </submittedName>
</protein>
<evidence type="ECO:0000313" key="3">
    <source>
        <dbReference type="Proteomes" id="UP000266721"/>
    </source>
</evidence>
<name>A0A3L5TT72_MYTGA</name>
<comment type="caution">
    <text evidence="2">The sequence shown here is derived from an EMBL/GenBank/DDBJ whole genome shotgun (WGS) entry which is preliminary data.</text>
</comment>
<dbReference type="EMBL" id="KV584593">
    <property type="protein sequence ID" value="OPL33155.1"/>
    <property type="molecule type" value="Genomic_DNA"/>
</dbReference>
<keyword evidence="1" id="KW-0812">Transmembrane</keyword>
<organism evidence="2 3">
    <name type="scientific">Mytilus galloprovincialis</name>
    <name type="common">Mediterranean mussel</name>
    <dbReference type="NCBI Taxonomy" id="29158"/>
    <lineage>
        <taxon>Eukaryota</taxon>
        <taxon>Metazoa</taxon>
        <taxon>Spiralia</taxon>
        <taxon>Lophotrochozoa</taxon>
        <taxon>Mollusca</taxon>
        <taxon>Bivalvia</taxon>
        <taxon>Autobranchia</taxon>
        <taxon>Pteriomorphia</taxon>
        <taxon>Mytilida</taxon>
        <taxon>Mytiloidea</taxon>
        <taxon>Mytilidae</taxon>
        <taxon>Mytilinae</taxon>
        <taxon>Mytilus</taxon>
    </lineage>
</organism>
<keyword evidence="3" id="KW-1185">Reference proteome</keyword>
<evidence type="ECO:0000256" key="1">
    <source>
        <dbReference type="SAM" id="Phobius"/>
    </source>
</evidence>